<dbReference type="InterPro" id="IPR001254">
    <property type="entry name" value="Trypsin_dom"/>
</dbReference>
<evidence type="ECO:0000313" key="3">
    <source>
        <dbReference type="Proteomes" id="UP001596270"/>
    </source>
</evidence>
<keyword evidence="3" id="KW-1185">Reference proteome</keyword>
<dbReference type="Proteomes" id="UP001596270">
    <property type="component" value="Unassembled WGS sequence"/>
</dbReference>
<proteinExistence type="predicted"/>
<dbReference type="RefSeq" id="WP_371438898.1">
    <property type="nucleotide sequence ID" value="NZ_JBHSRS010000005.1"/>
</dbReference>
<comment type="caution">
    <text evidence="2">The sequence shown here is derived from an EMBL/GenBank/DDBJ whole genome shotgun (WGS) entry which is preliminary data.</text>
</comment>
<organism evidence="2 3">
    <name type="scientific">Polaromonas aquatica</name>
    <dbReference type="NCBI Taxonomy" id="332657"/>
    <lineage>
        <taxon>Bacteria</taxon>
        <taxon>Pseudomonadati</taxon>
        <taxon>Pseudomonadota</taxon>
        <taxon>Betaproteobacteria</taxon>
        <taxon>Burkholderiales</taxon>
        <taxon>Comamonadaceae</taxon>
        <taxon>Polaromonas</taxon>
    </lineage>
</organism>
<sequence>MPDTLDIKKSAPSNKSFFLAIGVALFIFALSANAVTILDSTWHEEGGAKGREPAGFGAHLRLAAQPQFRSVLAFSSDDETWGEASGTWLGNDEKHAYVLTAAHVYALPASPDAYSVRSPDGRIHRPDRIWVHPQWNGDFDMRTGFDLAVLRLPKPLAGIGPQPVLYGGNAESGKLITFVGFGSRGIGSASEEDRFYRGSDKAAAQGVVDQLVKTVMPLPRKGDGGNYLGVYLPKEDGSIPNPYGGAAKPATRLVGLLGSGDSGGSAWMQLQGNWVMVGVNSNGSGTARYGESSWFTRISPLRPWLSGLFPGVRFSE</sequence>
<reference evidence="3" key="1">
    <citation type="journal article" date="2019" name="Int. J. Syst. Evol. Microbiol.">
        <title>The Global Catalogue of Microorganisms (GCM) 10K type strain sequencing project: providing services to taxonomists for standard genome sequencing and annotation.</title>
        <authorList>
            <consortium name="The Broad Institute Genomics Platform"/>
            <consortium name="The Broad Institute Genome Sequencing Center for Infectious Disease"/>
            <person name="Wu L."/>
            <person name="Ma J."/>
        </authorList>
    </citation>
    <scope>NUCLEOTIDE SEQUENCE [LARGE SCALE GENOMIC DNA]</scope>
    <source>
        <strain evidence="3">CCUG 39402</strain>
    </source>
</reference>
<dbReference type="SMART" id="SM00020">
    <property type="entry name" value="Tryp_SPc"/>
    <property type="match status" value="1"/>
</dbReference>
<protein>
    <submittedName>
        <fullName evidence="2">Trypsin-like peptidase domain-containing protein</fullName>
    </submittedName>
</protein>
<feature type="domain" description="Peptidase S1" evidence="1">
    <location>
        <begin position="56"/>
        <end position="305"/>
    </location>
</feature>
<accession>A0ABW1TTD7</accession>
<dbReference type="Gene3D" id="2.40.10.10">
    <property type="entry name" value="Trypsin-like serine proteases"/>
    <property type="match status" value="1"/>
</dbReference>
<name>A0ABW1TTD7_9BURK</name>
<gene>
    <name evidence="2" type="ORF">ACFQND_03575</name>
</gene>
<evidence type="ECO:0000313" key="2">
    <source>
        <dbReference type="EMBL" id="MFC6280312.1"/>
    </source>
</evidence>
<dbReference type="SUPFAM" id="SSF50494">
    <property type="entry name" value="Trypsin-like serine proteases"/>
    <property type="match status" value="1"/>
</dbReference>
<dbReference type="InterPro" id="IPR009003">
    <property type="entry name" value="Peptidase_S1_PA"/>
</dbReference>
<evidence type="ECO:0000259" key="1">
    <source>
        <dbReference type="SMART" id="SM00020"/>
    </source>
</evidence>
<dbReference type="Pfam" id="PF13365">
    <property type="entry name" value="Trypsin_2"/>
    <property type="match status" value="1"/>
</dbReference>
<dbReference type="InterPro" id="IPR043504">
    <property type="entry name" value="Peptidase_S1_PA_chymotrypsin"/>
</dbReference>
<dbReference type="EMBL" id="JBHSRS010000005">
    <property type="protein sequence ID" value="MFC6280312.1"/>
    <property type="molecule type" value="Genomic_DNA"/>
</dbReference>